<keyword evidence="1" id="KW-0645">Protease</keyword>
<name>A0AAE0RUU2_9BIVA</name>
<keyword evidence="8" id="KW-1185">Reference proteome</keyword>
<dbReference type="InterPro" id="IPR022398">
    <property type="entry name" value="Peptidase_S8_His-AS"/>
</dbReference>
<dbReference type="PANTHER" id="PTHR42884:SF23">
    <property type="entry name" value="FURIN-LIKE PROTEASE 2"/>
    <property type="match status" value="1"/>
</dbReference>
<reference evidence="7" key="2">
    <citation type="journal article" date="2021" name="Genome Biol. Evol.">
        <title>Developing a high-quality reference genome for a parasitic bivalve with doubly uniparental inheritance (Bivalvia: Unionida).</title>
        <authorList>
            <person name="Smith C.H."/>
        </authorList>
    </citation>
    <scope>NUCLEOTIDE SEQUENCE</scope>
    <source>
        <strain evidence="7">CHS0354</strain>
        <tissue evidence="7">Mantle</tissue>
    </source>
</reference>
<dbReference type="Pfam" id="PF00082">
    <property type="entry name" value="Peptidase_S8"/>
    <property type="match status" value="1"/>
</dbReference>
<dbReference type="InterPro" id="IPR015500">
    <property type="entry name" value="Peptidase_S8_subtilisin-rel"/>
</dbReference>
<dbReference type="InterPro" id="IPR036852">
    <property type="entry name" value="Peptidase_S8/S53_dom_sf"/>
</dbReference>
<dbReference type="GO" id="GO:0016485">
    <property type="term" value="P:protein processing"/>
    <property type="evidence" value="ECO:0007669"/>
    <property type="project" value="TreeGrafter"/>
</dbReference>
<evidence type="ECO:0000313" key="8">
    <source>
        <dbReference type="Proteomes" id="UP001195483"/>
    </source>
</evidence>
<dbReference type="InterPro" id="IPR000209">
    <property type="entry name" value="Peptidase_S8/S53_dom"/>
</dbReference>
<keyword evidence="3" id="KW-0720">Serine protease</keyword>
<evidence type="ECO:0000259" key="6">
    <source>
        <dbReference type="Pfam" id="PF00082"/>
    </source>
</evidence>
<dbReference type="GO" id="GO:0004252">
    <property type="term" value="F:serine-type endopeptidase activity"/>
    <property type="evidence" value="ECO:0007669"/>
    <property type="project" value="InterPro"/>
</dbReference>
<dbReference type="Proteomes" id="UP001195483">
    <property type="component" value="Unassembled WGS sequence"/>
</dbReference>
<accession>A0AAE0RUU2</accession>
<evidence type="ECO:0000256" key="4">
    <source>
        <dbReference type="ARBA" id="ARBA00023157"/>
    </source>
</evidence>
<feature type="domain" description="Peptidase S8/S53" evidence="6">
    <location>
        <begin position="26"/>
        <end position="219"/>
    </location>
</feature>
<keyword evidence="4" id="KW-1015">Disulfide bond</keyword>
<dbReference type="AlphaFoldDB" id="A0AAE0RUU2"/>
<comment type="caution">
    <text evidence="5">Lacks conserved residue(s) required for the propagation of feature annotation.</text>
</comment>
<dbReference type="GO" id="GO:0000139">
    <property type="term" value="C:Golgi membrane"/>
    <property type="evidence" value="ECO:0007669"/>
    <property type="project" value="TreeGrafter"/>
</dbReference>
<reference evidence="7" key="3">
    <citation type="submission" date="2023-05" db="EMBL/GenBank/DDBJ databases">
        <authorList>
            <person name="Smith C.H."/>
        </authorList>
    </citation>
    <scope>NUCLEOTIDE SEQUENCE</scope>
    <source>
        <strain evidence="7">CHS0354</strain>
        <tissue evidence="7">Mantle</tissue>
    </source>
</reference>
<dbReference type="GO" id="GO:0005802">
    <property type="term" value="C:trans-Golgi network"/>
    <property type="evidence" value="ECO:0007669"/>
    <property type="project" value="TreeGrafter"/>
</dbReference>
<dbReference type="PROSITE" id="PS51892">
    <property type="entry name" value="SUBTILASE"/>
    <property type="match status" value="1"/>
</dbReference>
<evidence type="ECO:0000256" key="1">
    <source>
        <dbReference type="ARBA" id="ARBA00022670"/>
    </source>
</evidence>
<dbReference type="PRINTS" id="PR00723">
    <property type="entry name" value="SUBTILISIN"/>
</dbReference>
<dbReference type="PROSITE" id="PS00137">
    <property type="entry name" value="SUBTILASE_HIS"/>
    <property type="match status" value="1"/>
</dbReference>
<evidence type="ECO:0000256" key="2">
    <source>
        <dbReference type="ARBA" id="ARBA00022801"/>
    </source>
</evidence>
<comment type="caution">
    <text evidence="7">The sequence shown here is derived from an EMBL/GenBank/DDBJ whole genome shotgun (WGS) entry which is preliminary data.</text>
</comment>
<protein>
    <recommendedName>
        <fullName evidence="6">Peptidase S8/S53 domain-containing protein</fullName>
    </recommendedName>
</protein>
<reference evidence="7" key="1">
    <citation type="journal article" date="2021" name="Genome Biol. Evol.">
        <title>A High-Quality Reference Genome for a Parasitic Bivalve with Doubly Uniparental Inheritance (Bivalvia: Unionida).</title>
        <authorList>
            <person name="Smith C.H."/>
        </authorList>
    </citation>
    <scope>NUCLEOTIDE SEQUENCE</scope>
    <source>
        <strain evidence="7">CHS0354</strain>
    </source>
</reference>
<dbReference type="EMBL" id="JAEAOA010000123">
    <property type="protein sequence ID" value="KAK3580092.1"/>
    <property type="molecule type" value="Genomic_DNA"/>
</dbReference>
<dbReference type="InterPro" id="IPR034182">
    <property type="entry name" value="Kexin/furin"/>
</dbReference>
<proteinExistence type="inferred from homology"/>
<gene>
    <name evidence="7" type="ORF">CHS0354_001226</name>
</gene>
<evidence type="ECO:0000256" key="5">
    <source>
        <dbReference type="PROSITE-ProRule" id="PRU01240"/>
    </source>
</evidence>
<dbReference type="CDD" id="cd04059">
    <property type="entry name" value="Peptidases_S8_Protein_convertases_Kexins_Furin-like"/>
    <property type="match status" value="1"/>
</dbReference>
<dbReference type="SUPFAM" id="SSF52743">
    <property type="entry name" value="Subtilisin-like"/>
    <property type="match status" value="1"/>
</dbReference>
<organism evidence="7 8">
    <name type="scientific">Potamilus streckersoni</name>
    <dbReference type="NCBI Taxonomy" id="2493646"/>
    <lineage>
        <taxon>Eukaryota</taxon>
        <taxon>Metazoa</taxon>
        <taxon>Spiralia</taxon>
        <taxon>Lophotrochozoa</taxon>
        <taxon>Mollusca</taxon>
        <taxon>Bivalvia</taxon>
        <taxon>Autobranchia</taxon>
        <taxon>Heteroconchia</taxon>
        <taxon>Palaeoheterodonta</taxon>
        <taxon>Unionida</taxon>
        <taxon>Unionoidea</taxon>
        <taxon>Unionidae</taxon>
        <taxon>Ambleminae</taxon>
        <taxon>Lampsilini</taxon>
        <taxon>Potamilus</taxon>
    </lineage>
</organism>
<sequence>MIIKIQNGDISPSMKVVEAWQSGYNGSGIIVSVVDQGIETDHSDLDANLRWDCHLDLIDNDSNPYPPFNFRHGTQVAGFIAAERDNNNCIVGVAYGSKLIGIRLLGSSYTTDITESLAIAHAYNVTDISSNSWGPPDFYGYFAPGPLTAEAFEFGGRGGKGIIYIWAAGNGGTSDNCNADGYANSIYTVTISSINNKGQPAWYSEVCPPALAVTYSGDTNQRYMVSSVNIYKLKG</sequence>
<comment type="similarity">
    <text evidence="5">Belongs to the peptidase S8 family.</text>
</comment>
<evidence type="ECO:0000313" key="7">
    <source>
        <dbReference type="EMBL" id="KAK3580092.1"/>
    </source>
</evidence>
<dbReference type="Gene3D" id="3.40.50.200">
    <property type="entry name" value="Peptidase S8/S53 domain"/>
    <property type="match status" value="1"/>
</dbReference>
<keyword evidence="2" id="KW-0378">Hydrolase</keyword>
<dbReference type="PANTHER" id="PTHR42884">
    <property type="entry name" value="PROPROTEIN CONVERTASE SUBTILISIN/KEXIN-RELATED"/>
    <property type="match status" value="1"/>
</dbReference>
<evidence type="ECO:0000256" key="3">
    <source>
        <dbReference type="ARBA" id="ARBA00022825"/>
    </source>
</evidence>